<reference evidence="1 2" key="1">
    <citation type="submission" date="2019-02" db="EMBL/GenBank/DDBJ databases">
        <title>The competitiveness to form nodules shapes the capacities of Rhizobium leguminosarum sv viciae communities to promote symbiosis with specific hosts.</title>
        <authorList>
            <person name="Boivin S."/>
            <person name="Lepetit M."/>
        </authorList>
    </citation>
    <scope>NUCLEOTIDE SEQUENCE [LARGE SCALE GENOMIC DNA]</scope>
    <source>
        <strain evidence="1 2">SPF4F3</strain>
    </source>
</reference>
<sequence>MPCDVTIDVTEAFTAFTVDDGLSPYVDKKGQKLENLAVSPGTFDISVALGSNNEAMVFVRATDAKSAQRMFKYNIPDERDAGGKIYVPKIVATSQAASQSDLDKLAEEVESLKERMAGGPR</sequence>
<name>A0A8G2IYL0_RHILV</name>
<dbReference type="AlphaFoldDB" id="A0A8G2IYL0"/>
<evidence type="ECO:0000313" key="2">
    <source>
        <dbReference type="Proteomes" id="UP000291866"/>
    </source>
</evidence>
<organism evidence="1 2">
    <name type="scientific">Rhizobium leguminosarum bv. viciae</name>
    <dbReference type="NCBI Taxonomy" id="387"/>
    <lineage>
        <taxon>Bacteria</taxon>
        <taxon>Pseudomonadati</taxon>
        <taxon>Pseudomonadota</taxon>
        <taxon>Alphaproteobacteria</taxon>
        <taxon>Hyphomicrobiales</taxon>
        <taxon>Rhizobiaceae</taxon>
        <taxon>Rhizobium/Agrobacterium group</taxon>
        <taxon>Rhizobium</taxon>
    </lineage>
</organism>
<dbReference type="RefSeq" id="WP_003548763.1">
    <property type="nucleotide sequence ID" value="NZ_SJLU01000006.1"/>
</dbReference>
<protein>
    <submittedName>
        <fullName evidence="1">Uncharacterized protein</fullName>
    </submittedName>
</protein>
<comment type="caution">
    <text evidence="1">The sequence shown here is derived from an EMBL/GenBank/DDBJ whole genome shotgun (WGS) entry which is preliminary data.</text>
</comment>
<dbReference type="EMBL" id="SJLU01000006">
    <property type="protein sequence ID" value="TBX93749.1"/>
    <property type="molecule type" value="Genomic_DNA"/>
</dbReference>
<evidence type="ECO:0000313" key="1">
    <source>
        <dbReference type="EMBL" id="TBX93749.1"/>
    </source>
</evidence>
<dbReference type="Proteomes" id="UP000291866">
    <property type="component" value="Unassembled WGS sequence"/>
</dbReference>
<proteinExistence type="predicted"/>
<accession>A0A8G2IYL0</accession>
<gene>
    <name evidence="1" type="ORF">E0H31_14625</name>
</gene>